<keyword evidence="2" id="KW-1185">Reference proteome</keyword>
<dbReference type="AlphaFoldDB" id="A0A167WJ94"/>
<sequence>INTGVHIAPKLRNSASTASKPPTCDLQAVTRAWAHLRACRQGPFDDPARALCLHPQHRLLHGQSAYIQSELLALTRAQPLNLASLTSF</sequence>
<name>A0A167WJ94_9AGAM</name>
<organism evidence="1 2">
    <name type="scientific">Athelia psychrophila</name>
    <dbReference type="NCBI Taxonomy" id="1759441"/>
    <lineage>
        <taxon>Eukaryota</taxon>
        <taxon>Fungi</taxon>
        <taxon>Dikarya</taxon>
        <taxon>Basidiomycota</taxon>
        <taxon>Agaricomycotina</taxon>
        <taxon>Agaricomycetes</taxon>
        <taxon>Agaricomycetidae</taxon>
        <taxon>Atheliales</taxon>
        <taxon>Atheliaceae</taxon>
        <taxon>Athelia</taxon>
    </lineage>
</organism>
<accession>A0A167WJ94</accession>
<feature type="non-terminal residue" evidence="1">
    <location>
        <position position="88"/>
    </location>
</feature>
<dbReference type="EMBL" id="KV417801">
    <property type="protein sequence ID" value="KZP06161.1"/>
    <property type="molecule type" value="Genomic_DNA"/>
</dbReference>
<evidence type="ECO:0000313" key="1">
    <source>
        <dbReference type="EMBL" id="KZP06161.1"/>
    </source>
</evidence>
<reference evidence="1 2" key="1">
    <citation type="journal article" date="2016" name="Mol. Biol. Evol.">
        <title>Comparative Genomics of Early-Diverging Mushroom-Forming Fungi Provides Insights into the Origins of Lignocellulose Decay Capabilities.</title>
        <authorList>
            <person name="Nagy L.G."/>
            <person name="Riley R."/>
            <person name="Tritt A."/>
            <person name="Adam C."/>
            <person name="Daum C."/>
            <person name="Floudas D."/>
            <person name="Sun H."/>
            <person name="Yadav J.S."/>
            <person name="Pangilinan J."/>
            <person name="Larsson K.H."/>
            <person name="Matsuura K."/>
            <person name="Barry K."/>
            <person name="Labutti K."/>
            <person name="Kuo R."/>
            <person name="Ohm R.A."/>
            <person name="Bhattacharya S.S."/>
            <person name="Shirouzu T."/>
            <person name="Yoshinaga Y."/>
            <person name="Martin F.M."/>
            <person name="Grigoriev I.V."/>
            <person name="Hibbett D.S."/>
        </authorList>
    </citation>
    <scope>NUCLEOTIDE SEQUENCE [LARGE SCALE GENOMIC DNA]</scope>
    <source>
        <strain evidence="1 2">CBS 109695</strain>
    </source>
</reference>
<proteinExistence type="predicted"/>
<evidence type="ECO:0000313" key="2">
    <source>
        <dbReference type="Proteomes" id="UP000076532"/>
    </source>
</evidence>
<protein>
    <submittedName>
        <fullName evidence="1">Uncharacterized protein</fullName>
    </submittedName>
</protein>
<dbReference type="Proteomes" id="UP000076532">
    <property type="component" value="Unassembled WGS sequence"/>
</dbReference>
<feature type="non-terminal residue" evidence="1">
    <location>
        <position position="1"/>
    </location>
</feature>
<gene>
    <name evidence="1" type="ORF">FIBSPDRAFT_876764</name>
</gene>